<dbReference type="AlphaFoldDB" id="A0AA39WEI7"/>
<protein>
    <submittedName>
        <fullName evidence="1">Uncharacterized protein</fullName>
    </submittedName>
</protein>
<accession>A0AA39WEI7</accession>
<proteinExistence type="predicted"/>
<reference evidence="1" key="1">
    <citation type="submission" date="2023-06" db="EMBL/GenBank/DDBJ databases">
        <title>Genome-scale phylogeny and comparative genomics of the fungal order Sordariales.</title>
        <authorList>
            <consortium name="Lawrence Berkeley National Laboratory"/>
            <person name="Hensen N."/>
            <person name="Bonometti L."/>
            <person name="Westerberg I."/>
            <person name="Brannstrom I.O."/>
            <person name="Guillou S."/>
            <person name="Cros-Aarteil S."/>
            <person name="Calhoun S."/>
            <person name="Haridas S."/>
            <person name="Kuo A."/>
            <person name="Mondo S."/>
            <person name="Pangilinan J."/>
            <person name="Riley R."/>
            <person name="Labutti K."/>
            <person name="Andreopoulos B."/>
            <person name="Lipzen A."/>
            <person name="Chen C."/>
            <person name="Yanf M."/>
            <person name="Daum C."/>
            <person name="Ng V."/>
            <person name="Clum A."/>
            <person name="Steindorff A."/>
            <person name="Ohm R."/>
            <person name="Martin F."/>
            <person name="Silar P."/>
            <person name="Natvig D."/>
            <person name="Lalanne C."/>
            <person name="Gautier V."/>
            <person name="Ament-Velasquez S.L."/>
            <person name="Kruys A."/>
            <person name="Hutchinson M.I."/>
            <person name="Powell A.J."/>
            <person name="Barry K."/>
            <person name="Miller A.N."/>
            <person name="Grigoriev I.V."/>
            <person name="Debuchy R."/>
            <person name="Gladieux P."/>
            <person name="Thoren M.H."/>
            <person name="Johannesson H."/>
        </authorList>
    </citation>
    <scope>NUCLEOTIDE SEQUENCE</scope>
    <source>
        <strain evidence="1">CBS 606.72</strain>
    </source>
</reference>
<sequence>MLVRNIRVDHRYSSLQRLEEISRHELISKGVRTITVNLVCVDPAFNRSAVAFATLPLRLLEVAIDYYIPRQPGLPVLLSTARAIRCSLICFVRHQPQDVLPSDGPIRRILLRYRTAETCDAPCDPDSEEYQANMFLLNKLHQGYQRLLL</sequence>
<evidence type="ECO:0000313" key="1">
    <source>
        <dbReference type="EMBL" id="KAK0613946.1"/>
    </source>
</evidence>
<dbReference type="Proteomes" id="UP001175000">
    <property type="component" value="Unassembled WGS sequence"/>
</dbReference>
<organism evidence="1 2">
    <name type="scientific">Immersiella caudata</name>
    <dbReference type="NCBI Taxonomy" id="314043"/>
    <lineage>
        <taxon>Eukaryota</taxon>
        <taxon>Fungi</taxon>
        <taxon>Dikarya</taxon>
        <taxon>Ascomycota</taxon>
        <taxon>Pezizomycotina</taxon>
        <taxon>Sordariomycetes</taxon>
        <taxon>Sordariomycetidae</taxon>
        <taxon>Sordariales</taxon>
        <taxon>Lasiosphaeriaceae</taxon>
        <taxon>Immersiella</taxon>
    </lineage>
</organism>
<evidence type="ECO:0000313" key="2">
    <source>
        <dbReference type="Proteomes" id="UP001175000"/>
    </source>
</evidence>
<keyword evidence="2" id="KW-1185">Reference proteome</keyword>
<comment type="caution">
    <text evidence="1">The sequence shown here is derived from an EMBL/GenBank/DDBJ whole genome shotgun (WGS) entry which is preliminary data.</text>
</comment>
<name>A0AA39WEI7_9PEZI</name>
<dbReference type="EMBL" id="JAULSU010000006">
    <property type="protein sequence ID" value="KAK0613946.1"/>
    <property type="molecule type" value="Genomic_DNA"/>
</dbReference>
<gene>
    <name evidence="1" type="ORF">B0T14DRAFT_569937</name>
</gene>